<dbReference type="RefSeq" id="XP_058337701.1">
    <property type="nucleotide sequence ID" value="XM_058491557.1"/>
</dbReference>
<name>A0AAD7UUB6_9FUNG</name>
<sequence>MGCMVRTKVHGYDNQKRLMPPTDCCRISAYSWQSIYEDYNNTILPPNILREKANVPADVITPNDARQDDSAYTVFQSDSLDGIIVAEEQHSPPIVYKAICSTHWLLYRGSLFNKSCRWTTLIARTMLPSDYFAVSLKRFWEKDGKLEEEVEDDFIAKHLQLWDKYENAKQAHACAECTNGKHDPSASYSSIDSSIGDTLAASSSSKDPGADGLD</sequence>
<organism evidence="1 2">
    <name type="scientific">Lichtheimia ornata</name>
    <dbReference type="NCBI Taxonomy" id="688661"/>
    <lineage>
        <taxon>Eukaryota</taxon>
        <taxon>Fungi</taxon>
        <taxon>Fungi incertae sedis</taxon>
        <taxon>Mucoromycota</taxon>
        <taxon>Mucoromycotina</taxon>
        <taxon>Mucoromycetes</taxon>
        <taxon>Mucorales</taxon>
        <taxon>Lichtheimiaceae</taxon>
        <taxon>Lichtheimia</taxon>
    </lineage>
</organism>
<dbReference type="Proteomes" id="UP001234581">
    <property type="component" value="Unassembled WGS sequence"/>
</dbReference>
<protein>
    <submittedName>
        <fullName evidence="1">Uncharacterized protein</fullName>
    </submittedName>
</protein>
<comment type="caution">
    <text evidence="1">The sequence shown here is derived from an EMBL/GenBank/DDBJ whole genome shotgun (WGS) entry which is preliminary data.</text>
</comment>
<gene>
    <name evidence="1" type="ORF">O0I10_011593</name>
</gene>
<reference evidence="1 2" key="1">
    <citation type="submission" date="2023-03" db="EMBL/GenBank/DDBJ databases">
        <title>Genome sequence of Lichtheimia ornata CBS 291.66.</title>
        <authorList>
            <person name="Mohabir J.T."/>
            <person name="Shea T.P."/>
            <person name="Kurbessoian T."/>
            <person name="Berby B."/>
            <person name="Fontaine J."/>
            <person name="Livny J."/>
            <person name="Gnirke A."/>
            <person name="Stajich J.E."/>
            <person name="Cuomo C.A."/>
        </authorList>
    </citation>
    <scope>NUCLEOTIDE SEQUENCE [LARGE SCALE GENOMIC DNA]</scope>
    <source>
        <strain evidence="1">CBS 291.66</strain>
    </source>
</reference>
<dbReference type="GeneID" id="83218993"/>
<dbReference type="EMBL" id="JARTCD010000094">
    <property type="protein sequence ID" value="KAJ8652787.1"/>
    <property type="molecule type" value="Genomic_DNA"/>
</dbReference>
<keyword evidence="2" id="KW-1185">Reference proteome</keyword>
<proteinExistence type="predicted"/>
<evidence type="ECO:0000313" key="2">
    <source>
        <dbReference type="Proteomes" id="UP001234581"/>
    </source>
</evidence>
<accession>A0AAD7UUB6</accession>
<dbReference type="AlphaFoldDB" id="A0AAD7UUB6"/>
<evidence type="ECO:0000313" key="1">
    <source>
        <dbReference type="EMBL" id="KAJ8652787.1"/>
    </source>
</evidence>